<organism evidence="1 2">
    <name type="scientific">Lentzea pudingi</name>
    <dbReference type="NCBI Taxonomy" id="1789439"/>
    <lineage>
        <taxon>Bacteria</taxon>
        <taxon>Bacillati</taxon>
        <taxon>Actinomycetota</taxon>
        <taxon>Actinomycetes</taxon>
        <taxon>Pseudonocardiales</taxon>
        <taxon>Pseudonocardiaceae</taxon>
        <taxon>Lentzea</taxon>
    </lineage>
</organism>
<proteinExistence type="predicted"/>
<sequence>MAHRDVAAAYRQLKPDFFVQSCEAATRAARRLFDYINILYVLLNLTSRTLADPRHGSP</sequence>
<protein>
    <submittedName>
        <fullName evidence="1">Uncharacterized protein</fullName>
    </submittedName>
</protein>
<evidence type="ECO:0000313" key="1">
    <source>
        <dbReference type="EMBL" id="GGN30541.1"/>
    </source>
</evidence>
<evidence type="ECO:0000313" key="2">
    <source>
        <dbReference type="Proteomes" id="UP000597656"/>
    </source>
</evidence>
<gene>
    <name evidence="1" type="ORF">GCM10011609_88400</name>
</gene>
<name>A0ABQ2ITX6_9PSEU</name>
<accession>A0ABQ2ITX6</accession>
<comment type="caution">
    <text evidence="1">The sequence shown here is derived from an EMBL/GenBank/DDBJ whole genome shotgun (WGS) entry which is preliminary data.</text>
</comment>
<reference evidence="2" key="1">
    <citation type="journal article" date="2019" name="Int. J. Syst. Evol. Microbiol.">
        <title>The Global Catalogue of Microorganisms (GCM) 10K type strain sequencing project: providing services to taxonomists for standard genome sequencing and annotation.</title>
        <authorList>
            <consortium name="The Broad Institute Genomics Platform"/>
            <consortium name="The Broad Institute Genome Sequencing Center for Infectious Disease"/>
            <person name="Wu L."/>
            <person name="Ma J."/>
        </authorList>
    </citation>
    <scope>NUCLEOTIDE SEQUENCE [LARGE SCALE GENOMIC DNA]</scope>
    <source>
        <strain evidence="2">CGMCC 4.7319</strain>
    </source>
</reference>
<keyword evidence="2" id="KW-1185">Reference proteome</keyword>
<dbReference type="EMBL" id="BMNC01000043">
    <property type="protein sequence ID" value="GGN30541.1"/>
    <property type="molecule type" value="Genomic_DNA"/>
</dbReference>
<dbReference type="Proteomes" id="UP000597656">
    <property type="component" value="Unassembled WGS sequence"/>
</dbReference>